<evidence type="ECO:0000259" key="3">
    <source>
        <dbReference type="PROSITE" id="PS50043"/>
    </source>
</evidence>
<feature type="modified residue" description="4-aspartylphosphate" evidence="2">
    <location>
        <position position="54"/>
    </location>
</feature>
<dbReference type="InterPro" id="IPR016032">
    <property type="entry name" value="Sig_transdc_resp-reg_C-effctor"/>
</dbReference>
<dbReference type="EMBL" id="LJTC01000005">
    <property type="protein sequence ID" value="KPM83789.1"/>
    <property type="molecule type" value="Genomic_DNA"/>
</dbReference>
<sequence>MIRVYLVEDQALVRGAVAALLGLDENIQVIGQAENGKVALAEIPKCKPDIVLTDIEMPELSGIELAEKLAIEKSESRIVIMTTFSKAGYIRRSLDAGVKGFILKEASSDSLILALKKVMSGHKVIDPELVLSALDDRDPLTEKERASLKLAAEGLKTQMIAAKLYLSEGTVRNYLSEAISKLNASNRIDAARIAKRKGWL</sequence>
<dbReference type="SMART" id="SM00421">
    <property type="entry name" value="HTH_LUXR"/>
    <property type="match status" value="1"/>
</dbReference>
<dbReference type="Proteomes" id="UP001377972">
    <property type="component" value="Unassembled WGS sequence"/>
</dbReference>
<accession>A0A0P7EKR1</accession>
<dbReference type="InterPro" id="IPR011006">
    <property type="entry name" value="CheY-like_superfamily"/>
</dbReference>
<evidence type="ECO:0000256" key="2">
    <source>
        <dbReference type="PROSITE-ProRule" id="PRU00169"/>
    </source>
</evidence>
<protein>
    <submittedName>
        <fullName evidence="6">Response regulator transcription factor</fullName>
    </submittedName>
    <submittedName>
        <fullName evidence="5">Transcriptional regulator</fullName>
    </submittedName>
</protein>
<dbReference type="CDD" id="cd06170">
    <property type="entry name" value="LuxR_C_like"/>
    <property type="match status" value="1"/>
</dbReference>
<evidence type="ECO:0000313" key="6">
    <source>
        <dbReference type="EMBL" id="MEJ6495675.1"/>
    </source>
</evidence>
<keyword evidence="8" id="KW-1185">Reference proteome</keyword>
<evidence type="ECO:0000313" key="8">
    <source>
        <dbReference type="Proteomes" id="UP001377972"/>
    </source>
</evidence>
<dbReference type="SUPFAM" id="SSF46894">
    <property type="entry name" value="C-terminal effector domain of the bipartite response regulators"/>
    <property type="match status" value="1"/>
</dbReference>
<dbReference type="Pfam" id="PF00072">
    <property type="entry name" value="Response_reg"/>
    <property type="match status" value="1"/>
</dbReference>
<name>A0A0P7EKR1_9GAMM</name>
<dbReference type="PRINTS" id="PR00038">
    <property type="entry name" value="HTHLUXR"/>
</dbReference>
<dbReference type="SMART" id="SM00448">
    <property type="entry name" value="REC"/>
    <property type="match status" value="1"/>
</dbReference>
<dbReference type="RefSeq" id="WP_054552706.1">
    <property type="nucleotide sequence ID" value="NZ_JAQPZS010000004.1"/>
</dbReference>
<dbReference type="InterPro" id="IPR001789">
    <property type="entry name" value="Sig_transdc_resp-reg_receiver"/>
</dbReference>
<dbReference type="InterPro" id="IPR039420">
    <property type="entry name" value="WalR-like"/>
</dbReference>
<evidence type="ECO:0000313" key="5">
    <source>
        <dbReference type="EMBL" id="KPM83789.1"/>
    </source>
</evidence>
<proteinExistence type="predicted"/>
<dbReference type="PROSITE" id="PS50110">
    <property type="entry name" value="RESPONSE_REGULATORY"/>
    <property type="match status" value="1"/>
</dbReference>
<evidence type="ECO:0000313" key="7">
    <source>
        <dbReference type="Proteomes" id="UP000050378"/>
    </source>
</evidence>
<dbReference type="GO" id="GO:0000160">
    <property type="term" value="P:phosphorelay signal transduction system"/>
    <property type="evidence" value="ECO:0007669"/>
    <property type="project" value="InterPro"/>
</dbReference>
<dbReference type="OrthoDB" id="9796655at2"/>
<dbReference type="PATRIC" id="fig|570156.3.peg.2883"/>
<dbReference type="Gene3D" id="3.40.50.2300">
    <property type="match status" value="1"/>
</dbReference>
<gene>
    <name evidence="5" type="ORF">AOG27_09085</name>
    <name evidence="6" type="ORF">PQI24_06515</name>
</gene>
<keyword evidence="2" id="KW-0597">Phosphoprotein</keyword>
<dbReference type="PANTHER" id="PTHR43214">
    <property type="entry name" value="TWO-COMPONENT RESPONSE REGULATOR"/>
    <property type="match status" value="1"/>
</dbReference>
<comment type="caution">
    <text evidence="5">The sequence shown here is derived from an EMBL/GenBank/DDBJ whole genome shotgun (WGS) entry which is preliminary data.</text>
</comment>
<evidence type="ECO:0000259" key="4">
    <source>
        <dbReference type="PROSITE" id="PS50110"/>
    </source>
</evidence>
<reference evidence="6 8" key="2">
    <citation type="submission" date="2023-01" db="EMBL/GenBank/DDBJ databases">
        <title>Trichodesmium-associated heterotrophic epibiont bacteria.</title>
        <authorList>
            <person name="Cleveland C.S."/>
            <person name="Webb E.A."/>
        </authorList>
    </citation>
    <scope>NUCLEOTIDE SEQUENCE [LARGE SCALE GENOMIC DNA]</scope>
    <source>
        <strain evidence="6 8">USCH2</strain>
    </source>
</reference>
<dbReference type="GO" id="GO:0006355">
    <property type="term" value="P:regulation of DNA-templated transcription"/>
    <property type="evidence" value="ECO:0007669"/>
    <property type="project" value="InterPro"/>
</dbReference>
<dbReference type="AlphaFoldDB" id="A0A0P7EKR1"/>
<feature type="domain" description="Response regulatory" evidence="4">
    <location>
        <begin position="3"/>
        <end position="119"/>
    </location>
</feature>
<organism evidence="5 7">
    <name type="scientific">Pseudoalteromonas lipolytica</name>
    <dbReference type="NCBI Taxonomy" id="570156"/>
    <lineage>
        <taxon>Bacteria</taxon>
        <taxon>Pseudomonadati</taxon>
        <taxon>Pseudomonadota</taxon>
        <taxon>Gammaproteobacteria</taxon>
        <taxon>Alteromonadales</taxon>
        <taxon>Pseudoalteromonadaceae</taxon>
        <taxon>Pseudoalteromonas</taxon>
    </lineage>
</organism>
<dbReference type="PROSITE" id="PS50043">
    <property type="entry name" value="HTH_LUXR_2"/>
    <property type="match status" value="1"/>
</dbReference>
<keyword evidence="1" id="KW-0238">DNA-binding</keyword>
<feature type="domain" description="HTH luxR-type" evidence="3">
    <location>
        <begin position="133"/>
        <end position="198"/>
    </location>
</feature>
<dbReference type="GO" id="GO:0003677">
    <property type="term" value="F:DNA binding"/>
    <property type="evidence" value="ECO:0007669"/>
    <property type="project" value="UniProtKB-KW"/>
</dbReference>
<dbReference type="EMBL" id="JAQPZS010000004">
    <property type="protein sequence ID" value="MEJ6495675.1"/>
    <property type="molecule type" value="Genomic_DNA"/>
</dbReference>
<dbReference type="InterPro" id="IPR000792">
    <property type="entry name" value="Tscrpt_reg_LuxR_C"/>
</dbReference>
<dbReference type="SUPFAM" id="SSF52172">
    <property type="entry name" value="CheY-like"/>
    <property type="match status" value="1"/>
</dbReference>
<dbReference type="STRING" id="570156.AOG27_09085"/>
<evidence type="ECO:0000256" key="1">
    <source>
        <dbReference type="ARBA" id="ARBA00023125"/>
    </source>
</evidence>
<reference evidence="5 7" key="1">
    <citation type="submission" date="2015-09" db="EMBL/GenBank/DDBJ databases">
        <title>Draft Genome Sequence of Pseudoalteromonas lipolytica UCD-48B.</title>
        <authorList>
            <person name="Krusor M."/>
            <person name="Coil D.A."/>
            <person name="Lang J.M."/>
            <person name="Eisen J.A."/>
            <person name="Alexiev A."/>
        </authorList>
    </citation>
    <scope>NUCLEOTIDE SEQUENCE [LARGE SCALE GENOMIC DNA]</scope>
    <source>
        <strain evidence="5 7">UCD-48B</strain>
    </source>
</reference>
<dbReference type="Pfam" id="PF00196">
    <property type="entry name" value="GerE"/>
    <property type="match status" value="1"/>
</dbReference>
<dbReference type="PANTHER" id="PTHR43214:SF42">
    <property type="entry name" value="TRANSCRIPTIONAL REGULATORY PROTEIN DESR"/>
    <property type="match status" value="1"/>
</dbReference>
<dbReference type="Proteomes" id="UP000050378">
    <property type="component" value="Unassembled WGS sequence"/>
</dbReference>